<dbReference type="Proteomes" id="UP000220527">
    <property type="component" value="Unassembled WGS sequence"/>
</dbReference>
<evidence type="ECO:0000313" key="4">
    <source>
        <dbReference type="Proteomes" id="UP000220527"/>
    </source>
</evidence>
<feature type="domain" description="UDP-N-acetylglucosamine 2-epimerase" evidence="2">
    <location>
        <begin position="27"/>
        <end position="347"/>
    </location>
</feature>
<name>A0A2A6RME7_9CHLR</name>
<dbReference type="NCBIfam" id="TIGR00236">
    <property type="entry name" value="wecB"/>
    <property type="match status" value="1"/>
</dbReference>
<dbReference type="Pfam" id="PF02350">
    <property type="entry name" value="Epimerase_2"/>
    <property type="match status" value="1"/>
</dbReference>
<sequence>MTILTIIGARPQFIKAAAVSRLLRQQCRELLVHTGQHYDYGMSQVFFDELAIPAPEINLGIGSGAHGAQTGAMLAAIEQVLLEQRPDALLVYGDTNSTLAGALAAAKLGVPVAHIEAGLRSFNRTMPEEINRVMADHLATLLLCPSSTAVANLEREGLTKGVHLVGDVMADALLMALARAQDRSTILERLKLNPGGYLLATVHRAENTDDPARLQAILAAFAALDEPLIFPVHPRTRKLMGSYQPPPHVHLIEPLGYLDMVRLQQAARMILTDSGGIQKEAYWLGVPCVTMRDETEWVETVELGWNRLVGADTGRIVAAVRDFTPPAERPPLYGGDGHAAERCVAQLKEWR</sequence>
<dbReference type="InterPro" id="IPR029767">
    <property type="entry name" value="WecB-like"/>
</dbReference>
<dbReference type="OrthoDB" id="9803238at2"/>
<dbReference type="SUPFAM" id="SSF53756">
    <property type="entry name" value="UDP-Glycosyltransferase/glycogen phosphorylase"/>
    <property type="match status" value="1"/>
</dbReference>
<dbReference type="EMBL" id="NQWI01000016">
    <property type="protein sequence ID" value="PDW04029.1"/>
    <property type="molecule type" value="Genomic_DNA"/>
</dbReference>
<keyword evidence="1" id="KW-0413">Isomerase</keyword>
<dbReference type="AlphaFoldDB" id="A0A2A6RME7"/>
<gene>
    <name evidence="3" type="ORF">CJ255_05505</name>
</gene>
<protein>
    <submittedName>
        <fullName evidence="3">UDP-N-acetylglucosamine 2-epimerase (Non-hydrolyzing)</fullName>
    </submittedName>
</protein>
<dbReference type="InterPro" id="IPR003331">
    <property type="entry name" value="UDP_GlcNAc_Epimerase_2_dom"/>
</dbReference>
<dbReference type="CDD" id="cd03786">
    <property type="entry name" value="GTB_UDP-GlcNAc_2-Epimerase"/>
    <property type="match status" value="1"/>
</dbReference>
<accession>A0A2A6RME7</accession>
<proteinExistence type="inferred from homology"/>
<reference evidence="4" key="1">
    <citation type="submission" date="2017-08" db="EMBL/GenBank/DDBJ databases">
        <authorList>
            <person name="Grouzdev D.S."/>
            <person name="Gaisin V.A."/>
            <person name="Rysina M.S."/>
            <person name="Gorlenko V.M."/>
        </authorList>
    </citation>
    <scope>NUCLEOTIDE SEQUENCE [LARGE SCALE GENOMIC DNA]</scope>
    <source>
        <strain evidence="4">Kir15-3F</strain>
    </source>
</reference>
<organism evidence="3 4">
    <name type="scientific">Candidatus Viridilinea mediisalina</name>
    <dbReference type="NCBI Taxonomy" id="2024553"/>
    <lineage>
        <taxon>Bacteria</taxon>
        <taxon>Bacillati</taxon>
        <taxon>Chloroflexota</taxon>
        <taxon>Chloroflexia</taxon>
        <taxon>Chloroflexales</taxon>
        <taxon>Chloroflexineae</taxon>
        <taxon>Oscillochloridaceae</taxon>
        <taxon>Candidatus Viridilinea</taxon>
    </lineage>
</organism>
<comment type="caution">
    <text evidence="3">The sequence shown here is derived from an EMBL/GenBank/DDBJ whole genome shotgun (WGS) entry which is preliminary data.</text>
</comment>
<comment type="similarity">
    <text evidence="1">Belongs to the UDP-N-acetylglucosamine 2-epimerase family.</text>
</comment>
<keyword evidence="4" id="KW-1185">Reference proteome</keyword>
<dbReference type="GO" id="GO:0016853">
    <property type="term" value="F:isomerase activity"/>
    <property type="evidence" value="ECO:0007669"/>
    <property type="project" value="UniProtKB-KW"/>
</dbReference>
<dbReference type="RefSeq" id="WP_097643092.1">
    <property type="nucleotide sequence ID" value="NZ_NQWI01000016.1"/>
</dbReference>
<evidence type="ECO:0000313" key="3">
    <source>
        <dbReference type="EMBL" id="PDW04029.1"/>
    </source>
</evidence>
<evidence type="ECO:0000256" key="1">
    <source>
        <dbReference type="RuleBase" id="RU003513"/>
    </source>
</evidence>
<dbReference type="PANTHER" id="PTHR43174:SF1">
    <property type="entry name" value="UDP-N-ACETYLGLUCOSAMINE 2-EPIMERASE"/>
    <property type="match status" value="1"/>
</dbReference>
<dbReference type="PANTHER" id="PTHR43174">
    <property type="entry name" value="UDP-N-ACETYLGLUCOSAMINE 2-EPIMERASE"/>
    <property type="match status" value="1"/>
</dbReference>
<dbReference type="Gene3D" id="3.40.50.2000">
    <property type="entry name" value="Glycogen Phosphorylase B"/>
    <property type="match status" value="2"/>
</dbReference>
<evidence type="ECO:0000259" key="2">
    <source>
        <dbReference type="Pfam" id="PF02350"/>
    </source>
</evidence>